<name>A0A1M4N5Z2_9RHOB</name>
<protein>
    <recommendedName>
        <fullName evidence="2">AB hydrolase-1 domain-containing protein</fullName>
    </recommendedName>
</protein>
<dbReference type="EMBL" id="FMJB01000064">
    <property type="protein sequence ID" value="SCM69355.1"/>
    <property type="molecule type" value="Genomic_DNA"/>
</dbReference>
<dbReference type="GO" id="GO:0016020">
    <property type="term" value="C:membrane"/>
    <property type="evidence" value="ECO:0007669"/>
    <property type="project" value="TreeGrafter"/>
</dbReference>
<dbReference type="Gene3D" id="3.40.50.1820">
    <property type="entry name" value="alpha/beta hydrolase"/>
    <property type="match status" value="1"/>
</dbReference>
<dbReference type="InterPro" id="IPR000639">
    <property type="entry name" value="Epox_hydrolase-like"/>
</dbReference>
<dbReference type="GO" id="GO:0016787">
    <property type="term" value="F:hydrolase activity"/>
    <property type="evidence" value="ECO:0007669"/>
    <property type="project" value="UniProtKB-KW"/>
</dbReference>
<evidence type="ECO:0000313" key="4">
    <source>
        <dbReference type="Proteomes" id="UP000184085"/>
    </source>
</evidence>
<dbReference type="Pfam" id="PF00561">
    <property type="entry name" value="Abhydrolase_1"/>
    <property type="match status" value="1"/>
</dbReference>
<dbReference type="InterPro" id="IPR000073">
    <property type="entry name" value="AB_hydrolase_1"/>
</dbReference>
<dbReference type="PANTHER" id="PTHR43798">
    <property type="entry name" value="MONOACYLGLYCEROL LIPASE"/>
    <property type="match status" value="1"/>
</dbReference>
<dbReference type="PANTHER" id="PTHR43798:SF31">
    <property type="entry name" value="AB HYDROLASE SUPERFAMILY PROTEIN YCLE"/>
    <property type="match status" value="1"/>
</dbReference>
<evidence type="ECO:0000313" key="3">
    <source>
        <dbReference type="EMBL" id="SCM69355.1"/>
    </source>
</evidence>
<feature type="domain" description="AB hydrolase-1" evidence="2">
    <location>
        <begin position="5"/>
        <end position="223"/>
    </location>
</feature>
<organism evidence="3 4">
    <name type="scientific">Donghicola eburneus</name>
    <dbReference type="NCBI Taxonomy" id="393278"/>
    <lineage>
        <taxon>Bacteria</taxon>
        <taxon>Pseudomonadati</taxon>
        <taxon>Pseudomonadota</taxon>
        <taxon>Alphaproteobacteria</taxon>
        <taxon>Rhodobacterales</taxon>
        <taxon>Roseobacteraceae</taxon>
        <taxon>Donghicola</taxon>
    </lineage>
</organism>
<dbReference type="InterPro" id="IPR029058">
    <property type="entry name" value="AB_hydrolase_fold"/>
</dbReference>
<proteinExistence type="predicted"/>
<dbReference type="AlphaFoldDB" id="A0A1M4N5Z2"/>
<reference evidence="4" key="1">
    <citation type="submission" date="2016-09" db="EMBL/GenBank/DDBJ databases">
        <authorList>
            <person name="Wibberg D."/>
        </authorList>
    </citation>
    <scope>NUCLEOTIDE SEQUENCE [LARGE SCALE GENOMIC DNA]</scope>
</reference>
<keyword evidence="1" id="KW-0378">Hydrolase</keyword>
<gene>
    <name evidence="3" type="ORF">KARMA_3593</name>
</gene>
<dbReference type="PRINTS" id="PR00111">
    <property type="entry name" value="ABHYDROLASE"/>
</dbReference>
<keyword evidence="4" id="KW-1185">Reference proteome</keyword>
<evidence type="ECO:0000259" key="2">
    <source>
        <dbReference type="Pfam" id="PF00561"/>
    </source>
</evidence>
<sequence length="251" mass="27722">MDGSVFSGQMERLSPQFRCIAPDLPGHGQSRNLPPNIPRSAEALNKLILDLKLEDVILVGWSMGALIAWRYLSRFGQDKASGLVTVDMSPKISNGPEWSYGLLRETRREAADPTYKTDWEKRASAIARGMFSGAASDNDKSVDAALELVLSQNPGMMQAMWASMMKTDERATIPQLRIPWLICYGMHSQIYPRQVRKWMLERAPQARALGFSASGHSPHLEEPATFAQALVRFADGLPTATSSSQALGRAM</sequence>
<dbReference type="PRINTS" id="PR00412">
    <property type="entry name" value="EPOXHYDRLASE"/>
</dbReference>
<evidence type="ECO:0000256" key="1">
    <source>
        <dbReference type="ARBA" id="ARBA00022801"/>
    </source>
</evidence>
<dbReference type="SUPFAM" id="SSF53474">
    <property type="entry name" value="alpha/beta-Hydrolases"/>
    <property type="match status" value="1"/>
</dbReference>
<accession>A0A1M4N5Z2</accession>
<dbReference type="InterPro" id="IPR050266">
    <property type="entry name" value="AB_hydrolase_sf"/>
</dbReference>
<dbReference type="Proteomes" id="UP000184085">
    <property type="component" value="Unassembled WGS sequence"/>
</dbReference>